<evidence type="ECO:0000313" key="13">
    <source>
        <dbReference type="Proteomes" id="UP001519343"/>
    </source>
</evidence>
<sequence>MKEIYFDHAATTPVHPEVVAAMLPYFTEVYGNPSSIHRFGRKVKTGIDKARSNIATSLHTEHSRIVFTSGGTEADNLAIIGTALANRDRGNHIITSSVEHHAVLHSCEHLERLGFEVTYLPVDQTGRVNPDDIRKAIKNSTILISIMYGNNEVGTLQPIQEIGTIARENGVYMHTDAVQAFGILPINTSELPIDMLSVSAHKINGPKGMGALYVSKDVRFAPLLYGGEQEKKRRAGTENVPAIIGFGKAIEISQVAMQERQQKYVEIREMMLSVWKQAGIDFCLNGHPTEYLPHILNVSFIGQNTETLLMNLDLEGIACSSGSACSAGSLEISHVLKAMKLEEERQRSAIRFSFGINNTMEQAVYAANKVVEIINRLR</sequence>
<keyword evidence="6" id="KW-0663">Pyridoxal phosphate</keyword>
<dbReference type="InterPro" id="IPR015424">
    <property type="entry name" value="PyrdxlP-dep_Trfase"/>
</dbReference>
<dbReference type="InterPro" id="IPR016454">
    <property type="entry name" value="Cysteine_dSase"/>
</dbReference>
<reference evidence="12 13" key="1">
    <citation type="submission" date="2021-03" db="EMBL/GenBank/DDBJ databases">
        <title>Genomic Encyclopedia of Type Strains, Phase IV (KMG-IV): sequencing the most valuable type-strain genomes for metagenomic binning, comparative biology and taxonomic classification.</title>
        <authorList>
            <person name="Goeker M."/>
        </authorList>
    </citation>
    <scope>NUCLEOTIDE SEQUENCE [LARGE SCALE GENOMIC DNA]</scope>
    <source>
        <strain evidence="12 13">DSM 24738</strain>
    </source>
</reference>
<dbReference type="PROSITE" id="PS00595">
    <property type="entry name" value="AA_TRANSFER_CLASS_5"/>
    <property type="match status" value="1"/>
</dbReference>
<evidence type="ECO:0000256" key="5">
    <source>
        <dbReference type="ARBA" id="ARBA00022723"/>
    </source>
</evidence>
<dbReference type="Gene3D" id="3.90.1150.10">
    <property type="entry name" value="Aspartate Aminotransferase, domain 1"/>
    <property type="match status" value="1"/>
</dbReference>
<keyword evidence="8" id="KW-0411">Iron-sulfur</keyword>
<dbReference type="PANTHER" id="PTHR11601:SF34">
    <property type="entry name" value="CYSTEINE DESULFURASE"/>
    <property type="match status" value="1"/>
</dbReference>
<accession>A0ABS4GKM6</accession>
<evidence type="ECO:0000256" key="6">
    <source>
        <dbReference type="ARBA" id="ARBA00022898"/>
    </source>
</evidence>
<evidence type="ECO:0000256" key="10">
    <source>
        <dbReference type="RuleBase" id="RU004504"/>
    </source>
</evidence>
<protein>
    <recommendedName>
        <fullName evidence="3">cysteine desulfurase</fullName>
        <ecNumber evidence="3">2.8.1.7</ecNumber>
    </recommendedName>
</protein>
<dbReference type="InterPro" id="IPR000192">
    <property type="entry name" value="Aminotrans_V_dom"/>
</dbReference>
<comment type="cofactor">
    <cofactor evidence="1 10">
        <name>pyridoxal 5'-phosphate</name>
        <dbReference type="ChEBI" id="CHEBI:597326"/>
    </cofactor>
</comment>
<dbReference type="Pfam" id="PF00266">
    <property type="entry name" value="Aminotran_5"/>
    <property type="match status" value="1"/>
</dbReference>
<dbReference type="EC" id="2.8.1.7" evidence="3"/>
<comment type="similarity">
    <text evidence="2">Belongs to the class-V pyridoxal-phosphate-dependent aminotransferase family. NifS/IscS subfamily.</text>
</comment>
<proteinExistence type="inferred from homology"/>
<evidence type="ECO:0000256" key="8">
    <source>
        <dbReference type="ARBA" id="ARBA00023014"/>
    </source>
</evidence>
<evidence type="ECO:0000256" key="3">
    <source>
        <dbReference type="ARBA" id="ARBA00012239"/>
    </source>
</evidence>
<feature type="domain" description="Aminotransferase class V" evidence="11">
    <location>
        <begin position="4"/>
        <end position="362"/>
    </location>
</feature>
<dbReference type="Proteomes" id="UP001519343">
    <property type="component" value="Unassembled WGS sequence"/>
</dbReference>
<dbReference type="InterPro" id="IPR015421">
    <property type="entry name" value="PyrdxlP-dep_Trfase_major"/>
</dbReference>
<dbReference type="PIRSF" id="PIRSF005572">
    <property type="entry name" value="NifS"/>
    <property type="match status" value="1"/>
</dbReference>
<dbReference type="Gene3D" id="1.10.260.50">
    <property type="match status" value="1"/>
</dbReference>
<evidence type="ECO:0000256" key="7">
    <source>
        <dbReference type="ARBA" id="ARBA00023004"/>
    </source>
</evidence>
<keyword evidence="13" id="KW-1185">Reference proteome</keyword>
<name>A0ABS4GKM6_9BACL</name>
<keyword evidence="4 12" id="KW-0808">Transferase</keyword>
<evidence type="ECO:0000256" key="2">
    <source>
        <dbReference type="ARBA" id="ARBA00006490"/>
    </source>
</evidence>
<organism evidence="12 13">
    <name type="scientific">Ammoniphilus resinae</name>
    <dbReference type="NCBI Taxonomy" id="861532"/>
    <lineage>
        <taxon>Bacteria</taxon>
        <taxon>Bacillati</taxon>
        <taxon>Bacillota</taxon>
        <taxon>Bacilli</taxon>
        <taxon>Bacillales</taxon>
        <taxon>Paenibacillaceae</taxon>
        <taxon>Aneurinibacillus group</taxon>
        <taxon>Ammoniphilus</taxon>
    </lineage>
</organism>
<gene>
    <name evidence="12" type="ORF">J2Z37_000447</name>
</gene>
<dbReference type="SUPFAM" id="SSF53383">
    <property type="entry name" value="PLP-dependent transferases"/>
    <property type="match status" value="1"/>
</dbReference>
<evidence type="ECO:0000259" key="11">
    <source>
        <dbReference type="Pfam" id="PF00266"/>
    </source>
</evidence>
<dbReference type="GO" id="GO:0031071">
    <property type="term" value="F:cysteine desulfurase activity"/>
    <property type="evidence" value="ECO:0007669"/>
    <property type="project" value="UniProtKB-EC"/>
</dbReference>
<dbReference type="Gene3D" id="3.40.640.10">
    <property type="entry name" value="Type I PLP-dependent aspartate aminotransferase-like (Major domain)"/>
    <property type="match status" value="1"/>
</dbReference>
<dbReference type="InterPro" id="IPR020578">
    <property type="entry name" value="Aminotrans_V_PyrdxlP_BS"/>
</dbReference>
<dbReference type="EMBL" id="JAGGKT010000001">
    <property type="protein sequence ID" value="MBP1930460.1"/>
    <property type="molecule type" value="Genomic_DNA"/>
</dbReference>
<evidence type="ECO:0000256" key="4">
    <source>
        <dbReference type="ARBA" id="ARBA00022679"/>
    </source>
</evidence>
<comment type="caution">
    <text evidence="12">The sequence shown here is derived from an EMBL/GenBank/DDBJ whole genome shotgun (WGS) entry which is preliminary data.</text>
</comment>
<keyword evidence="7" id="KW-0408">Iron</keyword>
<evidence type="ECO:0000256" key="1">
    <source>
        <dbReference type="ARBA" id="ARBA00001933"/>
    </source>
</evidence>
<dbReference type="RefSeq" id="WP_209808452.1">
    <property type="nucleotide sequence ID" value="NZ_JAGGKT010000001.1"/>
</dbReference>
<keyword evidence="5" id="KW-0479">Metal-binding</keyword>
<evidence type="ECO:0000256" key="9">
    <source>
        <dbReference type="ARBA" id="ARBA00050776"/>
    </source>
</evidence>
<dbReference type="NCBIfam" id="NF002806">
    <property type="entry name" value="PRK02948.1"/>
    <property type="match status" value="1"/>
</dbReference>
<dbReference type="PANTHER" id="PTHR11601">
    <property type="entry name" value="CYSTEINE DESULFURYLASE FAMILY MEMBER"/>
    <property type="match status" value="1"/>
</dbReference>
<evidence type="ECO:0000313" key="12">
    <source>
        <dbReference type="EMBL" id="MBP1930460.1"/>
    </source>
</evidence>
<comment type="catalytic activity">
    <reaction evidence="9">
        <text>(sulfur carrier)-H + L-cysteine = (sulfur carrier)-SH + L-alanine</text>
        <dbReference type="Rhea" id="RHEA:43892"/>
        <dbReference type="Rhea" id="RHEA-COMP:14737"/>
        <dbReference type="Rhea" id="RHEA-COMP:14739"/>
        <dbReference type="ChEBI" id="CHEBI:29917"/>
        <dbReference type="ChEBI" id="CHEBI:35235"/>
        <dbReference type="ChEBI" id="CHEBI:57972"/>
        <dbReference type="ChEBI" id="CHEBI:64428"/>
        <dbReference type="EC" id="2.8.1.7"/>
    </reaction>
</comment>
<dbReference type="InterPro" id="IPR015422">
    <property type="entry name" value="PyrdxlP-dep_Trfase_small"/>
</dbReference>